<dbReference type="Proteomes" id="UP000515908">
    <property type="component" value="Chromosome 07"/>
</dbReference>
<protein>
    <submittedName>
        <fullName evidence="2">Uncharacterized protein</fullName>
    </submittedName>
</protein>
<dbReference type="EMBL" id="LR877151">
    <property type="protein sequence ID" value="CAD2216757.1"/>
    <property type="molecule type" value="Genomic_DNA"/>
</dbReference>
<evidence type="ECO:0000313" key="2">
    <source>
        <dbReference type="EMBL" id="CAD2216757.1"/>
    </source>
</evidence>
<feature type="region of interest" description="Disordered" evidence="1">
    <location>
        <begin position="399"/>
        <end position="418"/>
    </location>
</feature>
<name>A0A7G2CCU0_9TRYP</name>
<dbReference type="OrthoDB" id="241982at2759"/>
<organism evidence="2 3">
    <name type="scientific">Angomonas deanei</name>
    <dbReference type="NCBI Taxonomy" id="59799"/>
    <lineage>
        <taxon>Eukaryota</taxon>
        <taxon>Discoba</taxon>
        <taxon>Euglenozoa</taxon>
        <taxon>Kinetoplastea</taxon>
        <taxon>Metakinetoplastina</taxon>
        <taxon>Trypanosomatida</taxon>
        <taxon>Trypanosomatidae</taxon>
        <taxon>Strigomonadinae</taxon>
        <taxon>Angomonas</taxon>
    </lineage>
</organism>
<gene>
    <name evidence="2" type="ORF">ADEAN_000423000</name>
</gene>
<keyword evidence="3" id="KW-1185">Reference proteome</keyword>
<dbReference type="AlphaFoldDB" id="A0A7G2CCU0"/>
<sequence>MKLQRQCSGFSLLQRRAYDLIKVVALHLLFVAYTELFHRGLVSGDCLFSDFATNAHSEVLSWMSCPHLASRGYLVKHGLTQSGVDYNKQLTYPRAVYDEVVFATERMLCSIAAIKQSCFASPVHTKEIGKNIFVVPSLLSRTDFLSVLEQLHEGEQVDKPRTVAWWSLCPHPVVYVNGEPFVLLPRENRQIVENRARYDEFVLRRLPRVAVGASTVADVARILLGKPSPDPVETIQTESGVFDGVHESMSRSREEESSPSPLDVPAATDAVSVNQFPNCFQLSLQDEEDYLKKMVLRELQTTDRVHYYTPRSVDDLLDSDKVQSFTIFTEAEDLQECTLSRKDVETQYESNQILDVLSKQPSPVASELSQRLSISKSGRRRSVERDGWQKVLERASAAASHVTSPAESTVLSPKAGSPSRASKLAQNVGSLFSGSAVPLGDTIQTTKDFVRMMSKEPHTHCTLEYHQPCLVDCAGSGWLSQYEKFLETCLVQIKSESTVVFAADQPLYFLYAMSGAILSKAIEDANVDPMGASAPARPRASSKNVQYLLDHNDERLRYFQGFYELVSAAYANVGVNVTECVMEVNALLESCGCTVLETLIRLIEKAEEEPNHVECRRLIVKATQLSEQYCYLILLKVLLSLPFSADVLHKVSKVPLTPFSSFIESTAGAVEWISTINPWAWATERDPDENKLNYSNILRRWDNGEYICFGAI</sequence>
<feature type="compositionally biased region" description="Polar residues" evidence="1">
    <location>
        <begin position="401"/>
        <end position="411"/>
    </location>
</feature>
<evidence type="ECO:0000256" key="1">
    <source>
        <dbReference type="SAM" id="MobiDB-lite"/>
    </source>
</evidence>
<accession>A0A7G2CCU0</accession>
<dbReference type="VEuPathDB" id="TriTrypDB:ADEAN_000423000"/>
<proteinExistence type="predicted"/>
<evidence type="ECO:0000313" key="3">
    <source>
        <dbReference type="Proteomes" id="UP000515908"/>
    </source>
</evidence>
<reference evidence="2 3" key="1">
    <citation type="submission" date="2020-08" db="EMBL/GenBank/DDBJ databases">
        <authorList>
            <person name="Newling K."/>
            <person name="Davey J."/>
            <person name="Forrester S."/>
        </authorList>
    </citation>
    <scope>NUCLEOTIDE SEQUENCE [LARGE SCALE GENOMIC DNA]</scope>
    <source>
        <strain evidence="3">Crithidia deanei Carvalho (ATCC PRA-265)</strain>
    </source>
</reference>